<proteinExistence type="predicted"/>
<dbReference type="RefSeq" id="WP_375557072.1">
    <property type="nucleotide sequence ID" value="NZ_JBBVGT010000002.1"/>
</dbReference>
<protein>
    <submittedName>
        <fullName evidence="1">Uncharacterized protein</fullName>
    </submittedName>
</protein>
<evidence type="ECO:0000313" key="2">
    <source>
        <dbReference type="Proteomes" id="UP001580928"/>
    </source>
</evidence>
<organism evidence="1 2">
    <name type="scientific">Albibacterium profundi</name>
    <dbReference type="NCBI Taxonomy" id="3134906"/>
    <lineage>
        <taxon>Bacteria</taxon>
        <taxon>Pseudomonadati</taxon>
        <taxon>Bacteroidota</taxon>
        <taxon>Sphingobacteriia</taxon>
        <taxon>Sphingobacteriales</taxon>
        <taxon>Sphingobacteriaceae</taxon>
        <taxon>Albibacterium</taxon>
    </lineage>
</organism>
<evidence type="ECO:0000313" key="1">
    <source>
        <dbReference type="EMBL" id="MFB5945536.1"/>
    </source>
</evidence>
<name>A0ABV5CDC7_9SPHI</name>
<dbReference type="Proteomes" id="UP001580928">
    <property type="component" value="Unassembled WGS sequence"/>
</dbReference>
<keyword evidence="2" id="KW-1185">Reference proteome</keyword>
<reference evidence="1 2" key="1">
    <citation type="submission" date="2024-04" db="EMBL/GenBank/DDBJ databases">
        <title>Albibacterium profundi sp. nov., isolated from sediment of the Challenger Deep of Mariana Trench.</title>
        <authorList>
            <person name="Wang Y."/>
        </authorList>
    </citation>
    <scope>NUCLEOTIDE SEQUENCE [LARGE SCALE GENOMIC DNA]</scope>
    <source>
        <strain evidence="1 2">RHL897</strain>
    </source>
</reference>
<comment type="caution">
    <text evidence="1">The sequence shown here is derived from an EMBL/GenBank/DDBJ whole genome shotgun (WGS) entry which is preliminary data.</text>
</comment>
<accession>A0ABV5CDC7</accession>
<gene>
    <name evidence="1" type="ORF">WKR92_06805</name>
</gene>
<sequence length="332" mass="39590">MKAEFYNPFEDFTFDGTRCFLTGEKLERPLYFPVFPRWILKEYGLEEMAFKMLDENFKRYGELTLPCCSEVYNRLEILDRQAEEGFKGGYEKVVRLDSVFLFKWIAKWVYGIIFNEIQMGIRQQVMSGEPLNFSQTLMHKFKNLHTMLQSLIYDVEFESQNPFSIRVFEIDSPEDTYNYRDEINTLVFSLKVKNLGIIACLQDNEANLRYHEQVLKDVEGEKLHPIQFEELCGRFFYSSYLFNRLPDYMISFLENKLYIEPMSLLGVNSRPVFDHWQVKTYGQVLENFWKPWGYTLFEIIKDPENPMSFIYNEDREFIQVKDGDIPTISVSN</sequence>
<dbReference type="EMBL" id="JBBVGT010000002">
    <property type="protein sequence ID" value="MFB5945536.1"/>
    <property type="molecule type" value="Genomic_DNA"/>
</dbReference>